<gene>
    <name evidence="2" type="ORF">RCOM_1957300</name>
</gene>
<proteinExistence type="predicted"/>
<dbReference type="Proteomes" id="UP000008311">
    <property type="component" value="Unassembled WGS sequence"/>
</dbReference>
<keyword evidence="1" id="KW-0472">Membrane</keyword>
<organism evidence="2 3">
    <name type="scientific">Ricinus communis</name>
    <name type="common">Castor bean</name>
    <dbReference type="NCBI Taxonomy" id="3988"/>
    <lineage>
        <taxon>Eukaryota</taxon>
        <taxon>Viridiplantae</taxon>
        <taxon>Streptophyta</taxon>
        <taxon>Embryophyta</taxon>
        <taxon>Tracheophyta</taxon>
        <taxon>Spermatophyta</taxon>
        <taxon>Magnoliopsida</taxon>
        <taxon>eudicotyledons</taxon>
        <taxon>Gunneridae</taxon>
        <taxon>Pentapetalae</taxon>
        <taxon>rosids</taxon>
        <taxon>fabids</taxon>
        <taxon>Malpighiales</taxon>
        <taxon>Euphorbiaceae</taxon>
        <taxon>Acalyphoideae</taxon>
        <taxon>Acalypheae</taxon>
        <taxon>Ricinus</taxon>
    </lineage>
</organism>
<feature type="non-terminal residue" evidence="2">
    <location>
        <position position="1"/>
    </location>
</feature>
<sequence>PCPQLVLRAFKTGAQQQQGNDDEQCNNEQLHQWIILYFLLQHAAAVVVFIGYIRLFRNNQYNGRVQRLERSQLAAQVLRIGVYPGAVEVEVVVGDAVFFVCFNNRDVYVFRGNFGCQVQAGLIAGIQDGALCFNPGIYFFAFIGRYFAREVTRINNGTCNNEDGYQR</sequence>
<reference evidence="3" key="1">
    <citation type="journal article" date="2010" name="Nat. Biotechnol.">
        <title>Draft genome sequence of the oilseed species Ricinus communis.</title>
        <authorList>
            <person name="Chan A.P."/>
            <person name="Crabtree J."/>
            <person name="Zhao Q."/>
            <person name="Lorenzi H."/>
            <person name="Orvis J."/>
            <person name="Puiu D."/>
            <person name="Melake-Berhan A."/>
            <person name="Jones K.M."/>
            <person name="Redman J."/>
            <person name="Chen G."/>
            <person name="Cahoon E.B."/>
            <person name="Gedil M."/>
            <person name="Stanke M."/>
            <person name="Haas B.J."/>
            <person name="Wortman J.R."/>
            <person name="Fraser-Liggett C.M."/>
            <person name="Ravel J."/>
            <person name="Rabinowicz P.D."/>
        </authorList>
    </citation>
    <scope>NUCLEOTIDE SEQUENCE [LARGE SCALE GENOMIC DNA]</scope>
    <source>
        <strain evidence="3">cv. Hale</strain>
    </source>
</reference>
<evidence type="ECO:0000256" key="1">
    <source>
        <dbReference type="SAM" id="Phobius"/>
    </source>
</evidence>
<name>B9TK64_RICCO</name>
<protein>
    <submittedName>
        <fullName evidence="2">Uncharacterized protein</fullName>
    </submittedName>
</protein>
<evidence type="ECO:0000313" key="3">
    <source>
        <dbReference type="Proteomes" id="UP000008311"/>
    </source>
</evidence>
<accession>B9TK64</accession>
<keyword evidence="3" id="KW-1185">Reference proteome</keyword>
<dbReference type="AlphaFoldDB" id="B9TK64"/>
<keyword evidence="1" id="KW-1133">Transmembrane helix</keyword>
<dbReference type="EMBL" id="EQ984765">
    <property type="protein sequence ID" value="EEF23751.1"/>
    <property type="molecule type" value="Genomic_DNA"/>
</dbReference>
<dbReference type="InParanoid" id="B9TK64"/>
<keyword evidence="1" id="KW-0812">Transmembrane</keyword>
<evidence type="ECO:0000313" key="2">
    <source>
        <dbReference type="EMBL" id="EEF23751.1"/>
    </source>
</evidence>
<feature type="transmembrane region" description="Helical" evidence="1">
    <location>
        <begin position="34"/>
        <end position="55"/>
    </location>
</feature>